<evidence type="ECO:0000313" key="5">
    <source>
        <dbReference type="EMBL" id="TDO21403.1"/>
    </source>
</evidence>
<dbReference type="Pfam" id="PF00216">
    <property type="entry name" value="Bac_DNA_binding"/>
    <property type="match status" value="1"/>
</dbReference>
<dbReference type="OrthoDB" id="9799835at2"/>
<reference evidence="5 6" key="1">
    <citation type="submission" date="2019-03" db="EMBL/GenBank/DDBJ databases">
        <title>Genomic Encyclopedia of Archaeal and Bacterial Type Strains, Phase II (KMG-II): from individual species to whole genera.</title>
        <authorList>
            <person name="Goeker M."/>
        </authorList>
    </citation>
    <scope>NUCLEOTIDE SEQUENCE [LARGE SCALE GENOMIC DNA]</scope>
    <source>
        <strain evidence="5 6">DSM 19034</strain>
    </source>
</reference>
<keyword evidence="2" id="KW-0226">DNA condensation</keyword>
<evidence type="ECO:0000256" key="2">
    <source>
        <dbReference type="ARBA" id="ARBA00023067"/>
    </source>
</evidence>
<dbReference type="Proteomes" id="UP000295499">
    <property type="component" value="Unassembled WGS sequence"/>
</dbReference>
<keyword evidence="3 5" id="KW-0238">DNA-binding</keyword>
<keyword evidence="6" id="KW-1185">Reference proteome</keyword>
<dbReference type="PANTHER" id="PTHR33175">
    <property type="entry name" value="DNA-BINDING PROTEIN HU"/>
    <property type="match status" value="1"/>
</dbReference>
<organism evidence="5 6">
    <name type="scientific">Pedobacter duraquae</name>
    <dbReference type="NCBI Taxonomy" id="425511"/>
    <lineage>
        <taxon>Bacteria</taxon>
        <taxon>Pseudomonadati</taxon>
        <taxon>Bacteroidota</taxon>
        <taxon>Sphingobacteriia</taxon>
        <taxon>Sphingobacteriales</taxon>
        <taxon>Sphingobacteriaceae</taxon>
        <taxon>Pedobacter</taxon>
    </lineage>
</organism>
<name>A0A4R6IGB7_9SPHI</name>
<dbReference type="InterPro" id="IPR000119">
    <property type="entry name" value="Hist_DNA-bd"/>
</dbReference>
<dbReference type="EMBL" id="SNWM01000003">
    <property type="protein sequence ID" value="TDO21403.1"/>
    <property type="molecule type" value="Genomic_DNA"/>
</dbReference>
<sequence length="100" mass="11117">MTKADIISEISTKTGIEKVDVQETVEAFFKVIKNSMIGGENVYVRGFGSFVVKKRAQKTARNISKNTAIIIPEHFVPSFKPAKVFVDKVKNNTKKLSVEA</sequence>
<evidence type="ECO:0000256" key="4">
    <source>
        <dbReference type="RuleBase" id="RU003939"/>
    </source>
</evidence>
<comment type="similarity">
    <text evidence="1 4">Belongs to the bacterial histone-like protein family.</text>
</comment>
<dbReference type="GO" id="GO:0005829">
    <property type="term" value="C:cytosol"/>
    <property type="evidence" value="ECO:0007669"/>
    <property type="project" value="TreeGrafter"/>
</dbReference>
<protein>
    <submittedName>
        <fullName evidence="5">DNA-binding protein HU-beta</fullName>
    </submittedName>
</protein>
<gene>
    <name evidence="5" type="ORF">CLV32_2508</name>
</gene>
<dbReference type="AlphaFoldDB" id="A0A4R6IGB7"/>
<evidence type="ECO:0000313" key="6">
    <source>
        <dbReference type="Proteomes" id="UP000295499"/>
    </source>
</evidence>
<dbReference type="RefSeq" id="WP_133555877.1">
    <property type="nucleotide sequence ID" value="NZ_SNWM01000003.1"/>
</dbReference>
<dbReference type="Gene3D" id="4.10.520.10">
    <property type="entry name" value="IHF-like DNA-binding proteins"/>
    <property type="match status" value="1"/>
</dbReference>
<dbReference type="InterPro" id="IPR010992">
    <property type="entry name" value="IHF-like_DNA-bd_dom_sf"/>
</dbReference>
<evidence type="ECO:0000256" key="3">
    <source>
        <dbReference type="ARBA" id="ARBA00023125"/>
    </source>
</evidence>
<comment type="caution">
    <text evidence="5">The sequence shown here is derived from an EMBL/GenBank/DDBJ whole genome shotgun (WGS) entry which is preliminary data.</text>
</comment>
<dbReference type="GO" id="GO:0030261">
    <property type="term" value="P:chromosome condensation"/>
    <property type="evidence" value="ECO:0007669"/>
    <property type="project" value="UniProtKB-KW"/>
</dbReference>
<dbReference type="SMART" id="SM00411">
    <property type="entry name" value="BHL"/>
    <property type="match status" value="1"/>
</dbReference>
<proteinExistence type="inferred from homology"/>
<dbReference type="FunFam" id="4.10.520.10:FF:000007">
    <property type="entry name" value="Integration host factor subunit beta"/>
    <property type="match status" value="1"/>
</dbReference>
<dbReference type="SUPFAM" id="SSF47729">
    <property type="entry name" value="IHF-like DNA-binding proteins"/>
    <property type="match status" value="1"/>
</dbReference>
<dbReference type="GO" id="GO:0030527">
    <property type="term" value="F:structural constituent of chromatin"/>
    <property type="evidence" value="ECO:0007669"/>
    <property type="project" value="InterPro"/>
</dbReference>
<dbReference type="CDD" id="cd13836">
    <property type="entry name" value="IHF_B"/>
    <property type="match status" value="1"/>
</dbReference>
<dbReference type="GO" id="GO:0003677">
    <property type="term" value="F:DNA binding"/>
    <property type="evidence" value="ECO:0007669"/>
    <property type="project" value="UniProtKB-KW"/>
</dbReference>
<dbReference type="PANTHER" id="PTHR33175:SF3">
    <property type="entry name" value="DNA-BINDING PROTEIN HU-BETA"/>
    <property type="match status" value="1"/>
</dbReference>
<evidence type="ECO:0000256" key="1">
    <source>
        <dbReference type="ARBA" id="ARBA00010529"/>
    </source>
</evidence>
<accession>A0A4R6IGB7</accession>
<dbReference type="PRINTS" id="PR01727">
    <property type="entry name" value="DNABINDINGHU"/>
</dbReference>